<dbReference type="EMBL" id="JTAK01000004">
    <property type="protein sequence ID" value="KHO64827.1"/>
    <property type="molecule type" value="Genomic_DNA"/>
</dbReference>
<dbReference type="OrthoDB" id="8578401at2"/>
<keyword evidence="10" id="KW-0966">Cell projection</keyword>
<dbReference type="InterPro" id="IPR010930">
    <property type="entry name" value="Flg_bb/hook_C_dom"/>
</dbReference>
<dbReference type="InterPro" id="IPR037058">
    <property type="entry name" value="Falgellar_hook_FlgE_sf"/>
</dbReference>
<dbReference type="GO" id="GO:0005829">
    <property type="term" value="C:cytosol"/>
    <property type="evidence" value="ECO:0007669"/>
    <property type="project" value="TreeGrafter"/>
</dbReference>
<comment type="caution">
    <text evidence="10">The sequence shown here is derived from an EMBL/GenBank/DDBJ whole genome shotgun (WGS) entry which is preliminary data.</text>
</comment>
<evidence type="ECO:0000313" key="11">
    <source>
        <dbReference type="Proteomes" id="UP000030980"/>
    </source>
</evidence>
<evidence type="ECO:0000256" key="5">
    <source>
        <dbReference type="RuleBase" id="RU362116"/>
    </source>
</evidence>
<dbReference type="InterPro" id="IPR001444">
    <property type="entry name" value="Flag_bb_rod_N"/>
</dbReference>
<dbReference type="PROSITE" id="PS00588">
    <property type="entry name" value="FLAGELLA_BB_ROD"/>
    <property type="match status" value="1"/>
</dbReference>
<evidence type="ECO:0000256" key="2">
    <source>
        <dbReference type="ARBA" id="ARBA00009677"/>
    </source>
</evidence>
<dbReference type="Proteomes" id="UP000030980">
    <property type="component" value="Unassembled WGS sequence"/>
</dbReference>
<reference evidence="10 11" key="1">
    <citation type="submission" date="2014-11" db="EMBL/GenBank/DDBJ databases">
        <title>Genome sequence of Pseudomonas tuomuerensis JCM 14085.</title>
        <authorList>
            <person name="Shin S.-K."/>
            <person name="Yi H."/>
        </authorList>
    </citation>
    <scope>NUCLEOTIDE SEQUENCE [LARGE SCALE GENOMIC DNA]</scope>
    <source>
        <strain evidence="10 11">JCM 14085</strain>
    </source>
</reference>
<dbReference type="RefSeq" id="WP_039606715.1">
    <property type="nucleotide sequence ID" value="NZ_FMUP01000002.1"/>
</dbReference>
<protein>
    <recommendedName>
        <fullName evidence="3 5">Flagellar hook protein FlgE</fullName>
    </recommendedName>
</protein>
<dbReference type="GO" id="GO:0009425">
    <property type="term" value="C:bacterial-type flagellum basal body"/>
    <property type="evidence" value="ECO:0007669"/>
    <property type="project" value="UniProtKB-SubCell"/>
</dbReference>
<dbReference type="InterPro" id="IPR053967">
    <property type="entry name" value="LlgE_F_G-like_D1"/>
</dbReference>
<evidence type="ECO:0000256" key="4">
    <source>
        <dbReference type="ARBA" id="ARBA00023143"/>
    </source>
</evidence>
<accession>A0A0B3BZP8</accession>
<keyword evidence="4 5" id="KW-0975">Bacterial flagellum</keyword>
<gene>
    <name evidence="10" type="primary">flgE</name>
    <name evidence="10" type="ORF">PT85_11655</name>
</gene>
<dbReference type="GO" id="GO:0071978">
    <property type="term" value="P:bacterial-type flagellum-dependent swarming motility"/>
    <property type="evidence" value="ECO:0007669"/>
    <property type="project" value="TreeGrafter"/>
</dbReference>
<dbReference type="Pfam" id="PF00460">
    <property type="entry name" value="Flg_bb_rod"/>
    <property type="match status" value="1"/>
</dbReference>
<evidence type="ECO:0000256" key="3">
    <source>
        <dbReference type="ARBA" id="ARBA00019015"/>
    </source>
</evidence>
<dbReference type="GO" id="GO:0009424">
    <property type="term" value="C:bacterial-type flagellum hook"/>
    <property type="evidence" value="ECO:0007669"/>
    <property type="project" value="TreeGrafter"/>
</dbReference>
<dbReference type="AlphaFoldDB" id="A0A0B3BZP8"/>
<feature type="domain" description="Flagellar hook protein FlgE D2" evidence="8">
    <location>
        <begin position="155"/>
        <end position="282"/>
    </location>
</feature>
<dbReference type="Pfam" id="PF07559">
    <property type="entry name" value="FlgE_D2"/>
    <property type="match status" value="1"/>
</dbReference>
<feature type="domain" description="Flagellar basal body rod protein N-terminal" evidence="6">
    <location>
        <begin position="3"/>
        <end position="33"/>
    </location>
</feature>
<dbReference type="PANTHER" id="PTHR30435">
    <property type="entry name" value="FLAGELLAR PROTEIN"/>
    <property type="match status" value="1"/>
</dbReference>
<dbReference type="NCBIfam" id="NF005286">
    <property type="entry name" value="PRK06803.1"/>
    <property type="match status" value="1"/>
</dbReference>
<dbReference type="PANTHER" id="PTHR30435:SF1">
    <property type="entry name" value="FLAGELLAR HOOK PROTEIN FLGE"/>
    <property type="match status" value="1"/>
</dbReference>
<evidence type="ECO:0000259" key="7">
    <source>
        <dbReference type="Pfam" id="PF06429"/>
    </source>
</evidence>
<dbReference type="NCBIfam" id="TIGR03506">
    <property type="entry name" value="FlgEFG_subfam"/>
    <property type="match status" value="1"/>
</dbReference>
<feature type="domain" description="Flagellar hook protein FlgE/F/G-like D1" evidence="9">
    <location>
        <begin position="76"/>
        <end position="144"/>
    </location>
</feature>
<organism evidence="10 11">
    <name type="scientific">Pseudomonas flexibilis</name>
    <dbReference type="NCBI Taxonomy" id="706570"/>
    <lineage>
        <taxon>Bacteria</taxon>
        <taxon>Pseudomonadati</taxon>
        <taxon>Pseudomonadota</taxon>
        <taxon>Gammaproteobacteria</taxon>
        <taxon>Pseudomonadales</taxon>
        <taxon>Pseudomonadaceae</taxon>
        <taxon>Pseudomonas</taxon>
    </lineage>
</organism>
<proteinExistence type="inferred from homology"/>
<dbReference type="InterPro" id="IPR037925">
    <property type="entry name" value="FlgE/F/G-like"/>
</dbReference>
<feature type="domain" description="Flagellar basal-body/hook protein C-terminal" evidence="7">
    <location>
        <begin position="356"/>
        <end position="397"/>
    </location>
</feature>
<evidence type="ECO:0000259" key="9">
    <source>
        <dbReference type="Pfam" id="PF22692"/>
    </source>
</evidence>
<dbReference type="SUPFAM" id="SSF117143">
    <property type="entry name" value="Flagellar hook protein flgE"/>
    <property type="match status" value="1"/>
</dbReference>
<name>A0A0B3BZP8_9PSED</name>
<keyword evidence="10" id="KW-0969">Cilium</keyword>
<dbReference type="STRING" id="706570.PT85_11655"/>
<comment type="function">
    <text evidence="5">A flexible structure which links the flagellar filament to the drive apparatus in the basal body.</text>
</comment>
<dbReference type="InterPro" id="IPR020013">
    <property type="entry name" value="Flagellar_FlgE/F/G"/>
</dbReference>
<comment type="subcellular location">
    <subcellularLocation>
        <location evidence="1 5">Bacterial flagellum basal body</location>
    </subcellularLocation>
</comment>
<evidence type="ECO:0000256" key="1">
    <source>
        <dbReference type="ARBA" id="ARBA00004117"/>
    </source>
</evidence>
<dbReference type="Gene3D" id="2.60.98.20">
    <property type="entry name" value="Flagellar hook protein FlgE"/>
    <property type="match status" value="1"/>
</dbReference>
<keyword evidence="11" id="KW-1185">Reference proteome</keyword>
<evidence type="ECO:0000259" key="8">
    <source>
        <dbReference type="Pfam" id="PF07559"/>
    </source>
</evidence>
<dbReference type="Pfam" id="PF22692">
    <property type="entry name" value="LlgE_F_G_D1"/>
    <property type="match status" value="1"/>
</dbReference>
<dbReference type="InterPro" id="IPR011491">
    <property type="entry name" value="FlgE_D2"/>
</dbReference>
<evidence type="ECO:0000259" key="6">
    <source>
        <dbReference type="Pfam" id="PF00460"/>
    </source>
</evidence>
<dbReference type="Pfam" id="PF06429">
    <property type="entry name" value="Flg_bbr_C"/>
    <property type="match status" value="1"/>
</dbReference>
<sequence>MSFNIALTGLNAVSEQLNTVSNNIANSSTTGFKSSRTEFGSVYADTQAMGVEVLGNTQSISLGGALISTSRTLDLAISGGGFFIVKGTNGETQYTRAGVFGTDSANYIVNKAGQKLQGYPTDADGNLMTGSLGDLRIKAATLPASATTGLEFVANLDANMKQPVDGAGVPIPFDPTNVNSYNSTYTTKVYDSLGKEHTLTQYFVTDGANGWDAYYYVDGAAAGTQALSFDTNGMLNGATGASVVVPGAVLPGASAQTIAIDYTGTTQYGTNFGVSTNLANGYTSGEQTGIGIDSKGNVFVNYSNGQSQLQGQVVLASFINPEGLKNVSGTAWTATTESGSALTGAPGVAQFGTVNAGTLENSNVDLTEELVSLMQGQRNYQANTKVISTQKDLDQILFSAM</sequence>
<comment type="similarity">
    <text evidence="2 5">Belongs to the flagella basal body rod proteins family.</text>
</comment>
<evidence type="ECO:0000313" key="10">
    <source>
        <dbReference type="EMBL" id="KHO64827.1"/>
    </source>
</evidence>
<keyword evidence="10" id="KW-0282">Flagellum</keyword>
<dbReference type="InterPro" id="IPR019776">
    <property type="entry name" value="Flagellar_basal_body_rod_CS"/>
</dbReference>